<reference evidence="1" key="1">
    <citation type="journal article" date="2021" name="New Phytol.">
        <title>Evolutionary innovations through gain and loss of genes in the ectomycorrhizal Boletales.</title>
        <authorList>
            <person name="Wu G."/>
            <person name="Miyauchi S."/>
            <person name="Morin E."/>
            <person name="Kuo A."/>
            <person name="Drula E."/>
            <person name="Varga T."/>
            <person name="Kohler A."/>
            <person name="Feng B."/>
            <person name="Cao Y."/>
            <person name="Lipzen A."/>
            <person name="Daum C."/>
            <person name="Hundley H."/>
            <person name="Pangilinan J."/>
            <person name="Johnson J."/>
            <person name="Barry K."/>
            <person name="LaButti K."/>
            <person name="Ng V."/>
            <person name="Ahrendt S."/>
            <person name="Min B."/>
            <person name="Choi I.G."/>
            <person name="Park H."/>
            <person name="Plett J.M."/>
            <person name="Magnuson J."/>
            <person name="Spatafora J.W."/>
            <person name="Nagy L.G."/>
            <person name="Henrissat B."/>
            <person name="Grigoriev I.V."/>
            <person name="Yang Z.L."/>
            <person name="Xu J."/>
            <person name="Martin F.M."/>
        </authorList>
    </citation>
    <scope>NUCLEOTIDE SEQUENCE</scope>
    <source>
        <strain evidence="1">KUC20120723A-06</strain>
    </source>
</reference>
<name>A0ACB8B9D6_9AGAM</name>
<accession>A0ACB8B9D6</accession>
<proteinExistence type="predicted"/>
<keyword evidence="2" id="KW-1185">Reference proteome</keyword>
<organism evidence="1 2">
    <name type="scientific">Leucogyrophana mollusca</name>
    <dbReference type="NCBI Taxonomy" id="85980"/>
    <lineage>
        <taxon>Eukaryota</taxon>
        <taxon>Fungi</taxon>
        <taxon>Dikarya</taxon>
        <taxon>Basidiomycota</taxon>
        <taxon>Agaricomycotina</taxon>
        <taxon>Agaricomycetes</taxon>
        <taxon>Agaricomycetidae</taxon>
        <taxon>Boletales</taxon>
        <taxon>Boletales incertae sedis</taxon>
        <taxon>Leucogyrophana</taxon>
    </lineage>
</organism>
<gene>
    <name evidence="1" type="ORF">BV22DRAFT_1094901</name>
</gene>
<protein>
    <submittedName>
        <fullName evidence="1">Uncharacterized protein</fullName>
    </submittedName>
</protein>
<evidence type="ECO:0000313" key="1">
    <source>
        <dbReference type="EMBL" id="KAH7922300.1"/>
    </source>
</evidence>
<dbReference type="Proteomes" id="UP000790709">
    <property type="component" value="Unassembled WGS sequence"/>
</dbReference>
<dbReference type="EMBL" id="MU266490">
    <property type="protein sequence ID" value="KAH7922300.1"/>
    <property type="molecule type" value="Genomic_DNA"/>
</dbReference>
<comment type="caution">
    <text evidence="1">The sequence shown here is derived from an EMBL/GenBank/DDBJ whole genome shotgun (WGS) entry which is preliminary data.</text>
</comment>
<sequence>MYVSVAWAELLSILVEKDGVSEVFKKWPPEQPVDARGDAAYWQALPQQVIRAITSRCLRVWPIIQPTPMVSSTSRSLHTDLSSVLVSTQGDDPCNINTLTLTGIAIVQPPEYILRLLGSSEIEYSVLTPDTAYQALLRDVPNIALALQGLTSSDKNRLLVYLLSTNNLGNVKGLPLAPLVNGTLAVFESPAADVVCHTLFEKEDAAVYRQYDELALALFRLPSSVVSLMCSMGPHHLNVRPLTNDHVVNYLGIAFREFGVPLQGTPSVHLDNTGVQWILRFWEWLAKSTMRVKLLPSIRHFSLVACSDGALRPCTGPIFDASSVDVGTQAALGQIGLVFLHPAFPLSAHRVLRDLKILNSVDEAHDVLSHAKISCTVDVPAAKKIRHHLANSLPVSHRKADLLKGTLWRALRALPIYPLLRPGAGGETPVILGDIPESTRVESVTGITLIPEVQGVLFLDDCYPLLRFLRGEAKSSELRLEGVVRLALDHFCEQPKHLQRAFLECLLSRRESFPSGFYTTLKKAAFVAVGNDSCWAPQDVVDPGSVIACLYPPIQEYHSKFCLPATSLPDDAAIVTNLRRLGLLQSQLSAGVVEDRIKFLTTAPPISPETRTLSHQLLDAMIQSNFDCSQLRGLNAEARWLPTRQGLCRATECHHPAAHPTELFDEVLPILDVDVSMLPRSLLVFLGWDRPLEYNVLKQQFAAVLTSNPDAIFRKMPPVLEVLSRLPLSSSDVADLRTLVHDVDWIPISPERCAPTSHVILSSQYTLPIGFSLVPPVLARDVHLYDFLRRMGCQDRPSPDVIFQDLALIARSCSAVLPIMRVVSLLQALDVAGFGEGDFERVLVPDLQEHMVPSPRLFYNDMGQRANLVSLPENTSIAHSSISKKLATYLRIPSLSISDLSMIDDDDKEMGEPLTKRIKNALNQYGIEQVFGEFLANALDAGAQQFEVLVDENRTQVSQILFPDFPELHSEPSLIFYNNAIFTLRDYKGIKDTGTGGKEDRADTIGQFGLGALSAYHFTELLMILSGDHVMFLDPSRRYLPDGRSCLRMPLATMKSRFPDHLKALHNVFGFSNEQVYYTGTIFKLPLRSPAYALKSLMSATSISLGHVFRLVSGHYKEVAHQTPIFSGISSITASHRNSGGALNMLWSVSCARNRIQHMGDVCSHELLHISGHEVKDIDDWHVVYHKVPRCKLPSHFHPLVDKHRLRDPIKVGIAACVTGASHSDTTTRSSKVFSTLPLPISTALPVHLNGSFILAEDRRSFRFDADGELNLESQYNRWIMRDLAPPLYLLLLEILLQESTRPDWWRWWPLTPIDQQGHPASALVNSFYRVHLPGTDRKVCLSITSEKITPCCAVLLPEKPKAVARLLRYLRPSTVLDSSFPLEFIKNCSEVVKPADGAFVRESILRNAHDVVAAYARNEDGLTLLDVQGIVDFLLAQDPHLLSGLPLLPLSNGDVVAFRPLDGPSCPRYYSWVPIDRSQALCPATSLLHRDFKALDVIDTRIFDIVNLYGAEAEVQDMIKHSIPQTPVLPNVTEEQRILIESIWTEFACLGVPISSLKLFPLVPTTEPATYVSIGNMAAGEVVVVSEFSPLWMSRALNQLGIITVENNKCPTTLSAHITTNFPSISDRAVIKLVAALPGSLTHHFSQLDEGLWESFASWARPLIYGLDIDNISRLPIWKAGESDSFLPASDIILLPATVWCEVVASFLPAHMRRRLVNYDGELHRLKPESWSVDDVRVNLTVKARTSLNVNRLSCYKRLVRAMLNARSGASALLIPNSNGVLAPSDTLYSRSVNLFLSAFGPHSAHFIHDSYSDLEDALVEFGLRNELNFDTFKAAAAAVDGGALSDTPNLGCARQLFVYYCGDLAIRISSDDSKWSQLSSLRFIPRRTLRRSRVTFDSLSYENALPVLLTAGESLRPELEGVAWTQRAIPDYPAVNRMLLANLGFGVPSVAQVIEHLRVLIHVARDHPQDKHVLSDVRESYQWLSDHCEEAEELIQPYRAESLFLNVDDPDDTWVWHHAGQLFFNAPDSESRAQYGVRSFLMPFRDLLLATGVRELKNPAYRPPVQLSPAEERLANLRSTWDSLRAKGTLTDTIFKAIDGQEFRAHRAYMATVSAYFVGIFCGGFKEAGPATVDDPIYVHVEYPAVCVKVCLDYVYRGTAPEIETLAIDDLLLLLKLSLYWGVSELHMEVQRQLIVSHLSLFTYADFRQFGERHQATDLVEACKQYETDNEEVIAQLDLESADT</sequence>
<evidence type="ECO:0000313" key="2">
    <source>
        <dbReference type="Proteomes" id="UP000790709"/>
    </source>
</evidence>